<keyword evidence="9 11" id="KW-0325">Glycoprotein</keyword>
<protein>
    <recommendedName>
        <fullName evidence="11">Carbohydrate sulfotransferase</fullName>
        <ecNumber evidence="11">2.8.2.-</ecNumber>
    </recommendedName>
</protein>
<evidence type="ECO:0000256" key="10">
    <source>
        <dbReference type="ARBA" id="ARBA00023277"/>
    </source>
</evidence>
<comment type="subcellular location">
    <subcellularLocation>
        <location evidence="1 11">Golgi apparatus membrane</location>
        <topology evidence="1 11">Single-pass type II membrane protein</topology>
    </subcellularLocation>
</comment>
<accession>A0A835NQ96</accession>
<dbReference type="EMBL" id="JADDUC020000003">
    <property type="protein sequence ID" value="KAI1240516.1"/>
    <property type="molecule type" value="Genomic_DNA"/>
</dbReference>
<keyword evidence="7 11" id="KW-0333">Golgi apparatus</keyword>
<comment type="caution">
    <text evidence="13">The sequence shown here is derived from an EMBL/GenBank/DDBJ whole genome shotgun (WGS) entry which is preliminary data.</text>
</comment>
<organism evidence="13">
    <name type="scientific">Lamprotornis superbus</name>
    <dbReference type="NCBI Taxonomy" id="245042"/>
    <lineage>
        <taxon>Eukaryota</taxon>
        <taxon>Metazoa</taxon>
        <taxon>Chordata</taxon>
        <taxon>Craniata</taxon>
        <taxon>Vertebrata</taxon>
        <taxon>Euteleostomi</taxon>
        <taxon>Archelosauria</taxon>
        <taxon>Archosauria</taxon>
        <taxon>Dinosauria</taxon>
        <taxon>Saurischia</taxon>
        <taxon>Theropoda</taxon>
        <taxon>Coelurosauria</taxon>
        <taxon>Aves</taxon>
        <taxon>Neognathae</taxon>
        <taxon>Neoaves</taxon>
        <taxon>Telluraves</taxon>
        <taxon>Australaves</taxon>
        <taxon>Passeriformes</taxon>
        <taxon>Sturnidae</taxon>
        <taxon>Lamprotornis</taxon>
    </lineage>
</organism>
<evidence type="ECO:0000256" key="1">
    <source>
        <dbReference type="ARBA" id="ARBA00004323"/>
    </source>
</evidence>
<reference evidence="14 15" key="2">
    <citation type="journal article" date="2021" name="J. Hered.">
        <title>Feather Gene Expression Elucidates the Developmental Basis of Plumage Iridescence in African Starlings.</title>
        <authorList>
            <person name="Rubenstein D.R."/>
            <person name="Corvelo A."/>
            <person name="MacManes M.D."/>
            <person name="Maia R."/>
            <person name="Narzisi G."/>
            <person name="Rousaki A."/>
            <person name="Vandenabeele P."/>
            <person name="Shawkey M.D."/>
            <person name="Solomon J."/>
        </authorList>
    </citation>
    <scope>NUCLEOTIDE SEQUENCE [LARGE SCALE GENOMIC DNA]</scope>
    <source>
        <strain evidence="14">SS15</strain>
    </source>
</reference>
<feature type="compositionally biased region" description="Basic residues" evidence="12">
    <location>
        <begin position="363"/>
        <end position="375"/>
    </location>
</feature>
<dbReference type="AlphaFoldDB" id="A0A835NQ96"/>
<dbReference type="EC" id="2.8.2.-" evidence="11"/>
<evidence type="ECO:0000256" key="7">
    <source>
        <dbReference type="ARBA" id="ARBA00023034"/>
    </source>
</evidence>
<sequence>WVCLNKHGRFPNTVASVPSCSAALSTQHTPEMRFLPRLGLSAALAIAAFLSWRLLLQTPARRHRGDLAPKAEDSFTLTLDSFLHIQQLRKRRLRAFCSRAGKVTTLPSSQDERASLLSNLRVNTKLDLLYCQVPSTGVEEWNQLLEKLKEENVTLPVPLPYRRLHTKETRLSKFNQTEIKAMLGSYTKVLFVRDPFHRLIATFLQGMGISSSFSSFIQEVLDSGMHNGSVAWKPLVSLCRPCLIQYDYVVMFGFLRQELGHLLHRAGLHEGSLLPELTDSQVQWTYRWLSEQMFSELSAQQKKQLSHFYHWDLAAFPFSSSFLPSSVQVPFRRVAQLLHGKEPDALDEGSFYLQTHPNKVQNLKKKLRVSVRRKSTIPPGAEGDRSISLASKRQASCSSFSSQSLQGNKDTGTSPTHYTNRDESQFTLRNQVSDKERQGCIRQGCIASQAKSKVRKGGSGTNCSNVSIVCNEHPSLLWDTVTFQGLLICEKPDSAVTQEKAGPN</sequence>
<evidence type="ECO:0000256" key="4">
    <source>
        <dbReference type="ARBA" id="ARBA00022692"/>
    </source>
</evidence>
<feature type="non-terminal residue" evidence="13">
    <location>
        <position position="1"/>
    </location>
</feature>
<feature type="region of interest" description="Disordered" evidence="12">
    <location>
        <begin position="363"/>
        <end position="426"/>
    </location>
</feature>
<evidence type="ECO:0000256" key="8">
    <source>
        <dbReference type="ARBA" id="ARBA00023136"/>
    </source>
</evidence>
<comment type="similarity">
    <text evidence="2 11">Belongs to the sulfotransferase 2 family.</text>
</comment>
<evidence type="ECO:0000256" key="11">
    <source>
        <dbReference type="RuleBase" id="RU364020"/>
    </source>
</evidence>
<evidence type="ECO:0000313" key="14">
    <source>
        <dbReference type="EMBL" id="KAI1240516.1"/>
    </source>
</evidence>
<keyword evidence="10 11" id="KW-0119">Carbohydrate metabolism</keyword>
<keyword evidence="15" id="KW-1185">Reference proteome</keyword>
<dbReference type="PANTHER" id="PTHR12137">
    <property type="entry name" value="CARBOHYDRATE SULFOTRANSFERASE"/>
    <property type="match status" value="1"/>
</dbReference>
<evidence type="ECO:0000256" key="3">
    <source>
        <dbReference type="ARBA" id="ARBA00022679"/>
    </source>
</evidence>
<dbReference type="GO" id="GO:0000139">
    <property type="term" value="C:Golgi membrane"/>
    <property type="evidence" value="ECO:0007669"/>
    <property type="project" value="UniProtKB-SubCell"/>
</dbReference>
<evidence type="ECO:0000313" key="13">
    <source>
        <dbReference type="EMBL" id="KAG0120163.1"/>
    </source>
</evidence>
<gene>
    <name evidence="14" type="ORF">IHE44_0008940</name>
    <name evidence="13" type="ORF">IHE44_012910</name>
</gene>
<dbReference type="InterPro" id="IPR018011">
    <property type="entry name" value="Carb_sulfotrans_8-10"/>
</dbReference>
<dbReference type="PANTHER" id="PTHR12137:SF64">
    <property type="entry name" value="CARBOHYDRATE SULFOTRANSFERASE"/>
    <property type="match status" value="1"/>
</dbReference>
<evidence type="ECO:0000313" key="15">
    <source>
        <dbReference type="Proteomes" id="UP000618051"/>
    </source>
</evidence>
<evidence type="ECO:0000256" key="12">
    <source>
        <dbReference type="SAM" id="MobiDB-lite"/>
    </source>
</evidence>
<evidence type="ECO:0000256" key="2">
    <source>
        <dbReference type="ARBA" id="ARBA00006339"/>
    </source>
</evidence>
<feature type="transmembrane region" description="Helical" evidence="11">
    <location>
        <begin position="34"/>
        <end position="55"/>
    </location>
</feature>
<evidence type="ECO:0000256" key="5">
    <source>
        <dbReference type="ARBA" id="ARBA00022968"/>
    </source>
</evidence>
<dbReference type="Proteomes" id="UP000618051">
    <property type="component" value="Unassembled WGS sequence"/>
</dbReference>
<feature type="compositionally biased region" description="Polar residues" evidence="12">
    <location>
        <begin position="407"/>
        <end position="418"/>
    </location>
</feature>
<keyword evidence="6 11" id="KW-1133">Transmembrane helix</keyword>
<dbReference type="OrthoDB" id="9896530at2759"/>
<dbReference type="InterPro" id="IPR005331">
    <property type="entry name" value="Sulfotransferase"/>
</dbReference>
<dbReference type="Pfam" id="PF03567">
    <property type="entry name" value="Sulfotransfer_2"/>
    <property type="match status" value="1"/>
</dbReference>
<proteinExistence type="inferred from homology"/>
<dbReference type="EMBL" id="JADDUC010000067">
    <property type="protein sequence ID" value="KAG0120163.1"/>
    <property type="molecule type" value="Genomic_DNA"/>
</dbReference>
<evidence type="ECO:0000256" key="6">
    <source>
        <dbReference type="ARBA" id="ARBA00022989"/>
    </source>
</evidence>
<name>A0A835NQ96_9PASS</name>
<reference evidence="14" key="3">
    <citation type="submission" date="2022-01" db="EMBL/GenBank/DDBJ databases">
        <authorList>
            <person name="Rubenstein D.R."/>
        </authorList>
    </citation>
    <scope>NUCLEOTIDE SEQUENCE</scope>
    <source>
        <strain evidence="14">SS15</strain>
        <tissue evidence="14">Liver</tissue>
    </source>
</reference>
<keyword evidence="5 11" id="KW-0735">Signal-anchor</keyword>
<keyword evidence="4 11" id="KW-0812">Transmembrane</keyword>
<keyword evidence="8 11" id="KW-0472">Membrane</keyword>
<dbReference type="GO" id="GO:0050655">
    <property type="term" value="P:dermatan sulfate proteoglycan metabolic process"/>
    <property type="evidence" value="ECO:0007669"/>
    <property type="project" value="TreeGrafter"/>
</dbReference>
<reference evidence="13" key="1">
    <citation type="submission" date="2020-10" db="EMBL/GenBank/DDBJ databases">
        <title>Feather gene expression reveals the developmental basis of iridescence in African starlings.</title>
        <authorList>
            <person name="Rubenstein D.R."/>
        </authorList>
    </citation>
    <scope>NUCLEOTIDE SEQUENCE</scope>
    <source>
        <strain evidence="13">SS15</strain>
        <tissue evidence="13">Liver</tissue>
    </source>
</reference>
<keyword evidence="3 11" id="KW-0808">Transferase</keyword>
<dbReference type="GO" id="GO:0008146">
    <property type="term" value="F:sulfotransferase activity"/>
    <property type="evidence" value="ECO:0007669"/>
    <property type="project" value="InterPro"/>
</dbReference>
<dbReference type="GO" id="GO:0016051">
    <property type="term" value="P:carbohydrate biosynthetic process"/>
    <property type="evidence" value="ECO:0007669"/>
    <property type="project" value="InterPro"/>
</dbReference>
<feature type="compositionally biased region" description="Low complexity" evidence="12">
    <location>
        <begin position="391"/>
        <end position="406"/>
    </location>
</feature>
<evidence type="ECO:0000256" key="9">
    <source>
        <dbReference type="ARBA" id="ARBA00023180"/>
    </source>
</evidence>